<feature type="domain" description="Pectinesterase inhibitor" evidence="5">
    <location>
        <begin position="30"/>
        <end position="145"/>
    </location>
</feature>
<dbReference type="SUPFAM" id="SSF101148">
    <property type="entry name" value="Plant invertase/pectin methylesterase inhibitor"/>
    <property type="match status" value="1"/>
</dbReference>
<dbReference type="InterPro" id="IPR006501">
    <property type="entry name" value="Pectinesterase_inhib_dom"/>
</dbReference>
<evidence type="ECO:0000313" key="6">
    <source>
        <dbReference type="EMBL" id="KAJ9555230.1"/>
    </source>
</evidence>
<dbReference type="PANTHER" id="PTHR36710:SF4">
    <property type="entry name" value="PLANT INVERTASE_PECTIN METHYLESTERASE INHIBITOR SUPERFAMILY PROTEIN"/>
    <property type="match status" value="1"/>
</dbReference>
<keyword evidence="2" id="KW-1015">Disulfide bond</keyword>
<dbReference type="Proteomes" id="UP001172457">
    <property type="component" value="Chromosome 3"/>
</dbReference>
<comment type="similarity">
    <text evidence="3">Belongs to the PMEI family.</text>
</comment>
<dbReference type="Gene3D" id="1.20.140.40">
    <property type="entry name" value="Invertase/pectin methylesterase inhibitor family protein"/>
    <property type="match status" value="1"/>
</dbReference>
<gene>
    <name evidence="6" type="ORF">OSB04_009844</name>
</gene>
<dbReference type="Pfam" id="PF04043">
    <property type="entry name" value="PMEI"/>
    <property type="match status" value="1"/>
</dbReference>
<proteinExistence type="inferred from homology"/>
<dbReference type="AlphaFoldDB" id="A0AA38WK28"/>
<organism evidence="6 7">
    <name type="scientific">Centaurea solstitialis</name>
    <name type="common">yellow star-thistle</name>
    <dbReference type="NCBI Taxonomy" id="347529"/>
    <lineage>
        <taxon>Eukaryota</taxon>
        <taxon>Viridiplantae</taxon>
        <taxon>Streptophyta</taxon>
        <taxon>Embryophyta</taxon>
        <taxon>Tracheophyta</taxon>
        <taxon>Spermatophyta</taxon>
        <taxon>Magnoliopsida</taxon>
        <taxon>eudicotyledons</taxon>
        <taxon>Gunneridae</taxon>
        <taxon>Pentapetalae</taxon>
        <taxon>asterids</taxon>
        <taxon>campanulids</taxon>
        <taxon>Asterales</taxon>
        <taxon>Asteraceae</taxon>
        <taxon>Carduoideae</taxon>
        <taxon>Cardueae</taxon>
        <taxon>Centaureinae</taxon>
        <taxon>Centaurea</taxon>
    </lineage>
</organism>
<dbReference type="InterPro" id="IPR035513">
    <property type="entry name" value="Invertase/methylesterase_inhib"/>
</dbReference>
<dbReference type="GO" id="GO:0046910">
    <property type="term" value="F:pectinesterase inhibitor activity"/>
    <property type="evidence" value="ECO:0007669"/>
    <property type="project" value="InterPro"/>
</dbReference>
<evidence type="ECO:0000256" key="3">
    <source>
        <dbReference type="ARBA" id="ARBA00038471"/>
    </source>
</evidence>
<sequence length="206" mass="23236">MAFSFQFSSICVVLLAFLFTTFPFPIQGELVEEVCDKTVELKAICIEILRNDSRSSSGNLEVLSKIAIDTTVQNATGLSSYIHSLANKVTDPQVKVRVLRCVVKTDDAFLHITLAKQLVETKQYKPAKEEANLANFALSTCDNSFLLPPVIEPIELKQATNSFRVTRPEISLREVLPARIRERDLLEAPMRSRLSSTIWEKHLFHN</sequence>
<evidence type="ECO:0000259" key="5">
    <source>
        <dbReference type="Pfam" id="PF04043"/>
    </source>
</evidence>
<dbReference type="InterPro" id="IPR052421">
    <property type="entry name" value="PCW_Enzyme_Inhibitor"/>
</dbReference>
<name>A0AA38WK28_9ASTR</name>
<dbReference type="CDD" id="cd15797">
    <property type="entry name" value="PMEI"/>
    <property type="match status" value="1"/>
</dbReference>
<evidence type="ECO:0000313" key="7">
    <source>
        <dbReference type="Proteomes" id="UP001172457"/>
    </source>
</evidence>
<protein>
    <recommendedName>
        <fullName evidence="5">Pectinesterase inhibitor domain-containing protein</fullName>
    </recommendedName>
</protein>
<dbReference type="PANTHER" id="PTHR36710">
    <property type="entry name" value="PECTINESTERASE INHIBITOR-LIKE"/>
    <property type="match status" value="1"/>
</dbReference>
<dbReference type="NCBIfam" id="TIGR01614">
    <property type="entry name" value="PME_inhib"/>
    <property type="match status" value="1"/>
</dbReference>
<feature type="chain" id="PRO_5041212402" description="Pectinesterase inhibitor domain-containing protein" evidence="4">
    <location>
        <begin position="29"/>
        <end position="206"/>
    </location>
</feature>
<feature type="signal peptide" evidence="4">
    <location>
        <begin position="1"/>
        <end position="28"/>
    </location>
</feature>
<keyword evidence="7" id="KW-1185">Reference proteome</keyword>
<evidence type="ECO:0000256" key="1">
    <source>
        <dbReference type="ARBA" id="ARBA00022729"/>
    </source>
</evidence>
<reference evidence="6" key="1">
    <citation type="submission" date="2023-03" db="EMBL/GenBank/DDBJ databases">
        <title>Chromosome-scale reference genome and RAD-based genetic map of yellow starthistle (Centaurea solstitialis) reveal putative structural variation and QTLs associated with invader traits.</title>
        <authorList>
            <person name="Reatini B."/>
            <person name="Cang F.A."/>
            <person name="Jiang Q."/>
            <person name="Mckibben M.T.W."/>
            <person name="Barker M.S."/>
            <person name="Rieseberg L.H."/>
            <person name="Dlugosch K.M."/>
        </authorList>
    </citation>
    <scope>NUCLEOTIDE SEQUENCE</scope>
    <source>
        <strain evidence="6">CAN-66</strain>
        <tissue evidence="6">Leaf</tissue>
    </source>
</reference>
<comment type="caution">
    <text evidence="6">The sequence shown here is derived from an EMBL/GenBank/DDBJ whole genome shotgun (WGS) entry which is preliminary data.</text>
</comment>
<dbReference type="EMBL" id="JARYMX010000003">
    <property type="protein sequence ID" value="KAJ9555230.1"/>
    <property type="molecule type" value="Genomic_DNA"/>
</dbReference>
<accession>A0AA38WK28</accession>
<keyword evidence="1 4" id="KW-0732">Signal</keyword>
<evidence type="ECO:0000256" key="2">
    <source>
        <dbReference type="ARBA" id="ARBA00023157"/>
    </source>
</evidence>
<dbReference type="InterPro" id="IPR034086">
    <property type="entry name" value="PMEI_plant"/>
</dbReference>
<evidence type="ECO:0000256" key="4">
    <source>
        <dbReference type="SAM" id="SignalP"/>
    </source>
</evidence>